<dbReference type="EMBL" id="BNAW01000001">
    <property type="protein sequence ID" value="GHF91524.1"/>
    <property type="molecule type" value="Genomic_DNA"/>
</dbReference>
<accession>A0ABQ3JZ81</accession>
<keyword evidence="2" id="KW-1185">Reference proteome</keyword>
<name>A0ABQ3JZ81_9PSEU</name>
<evidence type="ECO:0000313" key="1">
    <source>
        <dbReference type="EMBL" id="GHF91524.1"/>
    </source>
</evidence>
<proteinExistence type="predicted"/>
<sequence>MTPPLMLPSPALNCPDPVGMSPFQFAWAFETGMRPPEIVIDVGAESISIERRAPKQWRLPPFG</sequence>
<gene>
    <name evidence="1" type="ORF">GCM10017567_02100</name>
</gene>
<reference evidence="2" key="1">
    <citation type="journal article" date="2019" name="Int. J. Syst. Evol. Microbiol.">
        <title>The Global Catalogue of Microorganisms (GCM) 10K type strain sequencing project: providing services to taxonomists for standard genome sequencing and annotation.</title>
        <authorList>
            <consortium name="The Broad Institute Genomics Platform"/>
            <consortium name="The Broad Institute Genome Sequencing Center for Infectious Disease"/>
            <person name="Wu L."/>
            <person name="Ma J."/>
        </authorList>
    </citation>
    <scope>NUCLEOTIDE SEQUENCE [LARGE SCALE GENOMIC DNA]</scope>
    <source>
        <strain evidence="2">CGMCC 4.7680</strain>
    </source>
</reference>
<comment type="caution">
    <text evidence="1">The sequence shown here is derived from an EMBL/GenBank/DDBJ whole genome shotgun (WGS) entry which is preliminary data.</text>
</comment>
<protein>
    <submittedName>
        <fullName evidence="1">Uncharacterized protein</fullName>
    </submittedName>
</protein>
<evidence type="ECO:0000313" key="2">
    <source>
        <dbReference type="Proteomes" id="UP000649955"/>
    </source>
</evidence>
<organism evidence="1 2">
    <name type="scientific">Amycolatopsis bullii</name>
    <dbReference type="NCBI Taxonomy" id="941987"/>
    <lineage>
        <taxon>Bacteria</taxon>
        <taxon>Bacillati</taxon>
        <taxon>Actinomycetota</taxon>
        <taxon>Actinomycetes</taxon>
        <taxon>Pseudonocardiales</taxon>
        <taxon>Pseudonocardiaceae</taxon>
        <taxon>Amycolatopsis</taxon>
    </lineage>
</organism>
<dbReference type="Proteomes" id="UP000649955">
    <property type="component" value="Unassembled WGS sequence"/>
</dbReference>